<keyword evidence="2" id="KW-1185">Reference proteome</keyword>
<accession>A0A5B7JMU7</accession>
<dbReference type="EMBL" id="VSRR010112728">
    <property type="protein sequence ID" value="MPC98130.1"/>
    <property type="molecule type" value="Genomic_DNA"/>
</dbReference>
<organism evidence="1 2">
    <name type="scientific">Portunus trituberculatus</name>
    <name type="common">Swimming crab</name>
    <name type="synonym">Neptunus trituberculatus</name>
    <dbReference type="NCBI Taxonomy" id="210409"/>
    <lineage>
        <taxon>Eukaryota</taxon>
        <taxon>Metazoa</taxon>
        <taxon>Ecdysozoa</taxon>
        <taxon>Arthropoda</taxon>
        <taxon>Crustacea</taxon>
        <taxon>Multicrustacea</taxon>
        <taxon>Malacostraca</taxon>
        <taxon>Eumalacostraca</taxon>
        <taxon>Eucarida</taxon>
        <taxon>Decapoda</taxon>
        <taxon>Pleocyemata</taxon>
        <taxon>Brachyura</taxon>
        <taxon>Eubrachyura</taxon>
        <taxon>Portunoidea</taxon>
        <taxon>Portunidae</taxon>
        <taxon>Portuninae</taxon>
        <taxon>Portunus</taxon>
    </lineage>
</organism>
<protein>
    <submittedName>
        <fullName evidence="1">Uncharacterized protein</fullName>
    </submittedName>
</protein>
<name>A0A5B7JMU7_PORTR</name>
<dbReference type="Proteomes" id="UP000324222">
    <property type="component" value="Unassembled WGS sequence"/>
</dbReference>
<comment type="caution">
    <text evidence="1">The sequence shown here is derived from an EMBL/GenBank/DDBJ whole genome shotgun (WGS) entry which is preliminary data.</text>
</comment>
<gene>
    <name evidence="1" type="ORF">E2C01_093483</name>
</gene>
<dbReference type="AlphaFoldDB" id="A0A5B7JMU7"/>
<evidence type="ECO:0000313" key="2">
    <source>
        <dbReference type="Proteomes" id="UP000324222"/>
    </source>
</evidence>
<evidence type="ECO:0000313" key="1">
    <source>
        <dbReference type="EMBL" id="MPC98130.1"/>
    </source>
</evidence>
<reference evidence="1 2" key="1">
    <citation type="submission" date="2019-05" db="EMBL/GenBank/DDBJ databases">
        <title>Another draft genome of Portunus trituberculatus and its Hox gene families provides insights of decapod evolution.</title>
        <authorList>
            <person name="Jeong J.-H."/>
            <person name="Song I."/>
            <person name="Kim S."/>
            <person name="Choi T."/>
            <person name="Kim D."/>
            <person name="Ryu S."/>
            <person name="Kim W."/>
        </authorList>
    </citation>
    <scope>NUCLEOTIDE SEQUENCE [LARGE SCALE GENOMIC DNA]</scope>
    <source>
        <tissue evidence="1">Muscle</tissue>
    </source>
</reference>
<sequence length="59" mass="6165">MSLGLRMHLFHDVTELLEAIDGSMDDGECATPIDGDNGKGSGPLLLTSITLTTPSLPLP</sequence>
<proteinExistence type="predicted"/>